<accession>A0A2H0R5S3</accession>
<keyword evidence="1" id="KW-1133">Transmembrane helix</keyword>
<dbReference type="Proteomes" id="UP000230208">
    <property type="component" value="Unassembled WGS sequence"/>
</dbReference>
<gene>
    <name evidence="2" type="ORF">COV30_01630</name>
</gene>
<organism evidence="2 3">
    <name type="scientific">Candidatus Yanofskybacteria bacterium CG10_big_fil_rev_8_21_14_0_10_37_15</name>
    <dbReference type="NCBI Taxonomy" id="1975097"/>
    <lineage>
        <taxon>Bacteria</taxon>
        <taxon>Candidatus Yanofskyibacteriota</taxon>
    </lineage>
</organism>
<proteinExistence type="predicted"/>
<feature type="transmembrane region" description="Helical" evidence="1">
    <location>
        <begin position="15"/>
        <end position="33"/>
    </location>
</feature>
<evidence type="ECO:0000256" key="1">
    <source>
        <dbReference type="SAM" id="Phobius"/>
    </source>
</evidence>
<reference evidence="2 3" key="1">
    <citation type="submission" date="2017-09" db="EMBL/GenBank/DDBJ databases">
        <title>Depth-based differentiation of microbial function through sediment-hosted aquifers and enrichment of novel symbionts in the deep terrestrial subsurface.</title>
        <authorList>
            <person name="Probst A.J."/>
            <person name="Ladd B."/>
            <person name="Jarett J.K."/>
            <person name="Geller-Mcgrath D.E."/>
            <person name="Sieber C.M."/>
            <person name="Emerson J.B."/>
            <person name="Anantharaman K."/>
            <person name="Thomas B.C."/>
            <person name="Malmstrom R."/>
            <person name="Stieglmeier M."/>
            <person name="Klingl A."/>
            <person name="Woyke T."/>
            <person name="Ryan C.M."/>
            <person name="Banfield J.F."/>
        </authorList>
    </citation>
    <scope>NUCLEOTIDE SEQUENCE [LARGE SCALE GENOMIC DNA]</scope>
    <source>
        <strain evidence="2">CG10_big_fil_rev_8_21_14_0_10_37_15</strain>
    </source>
</reference>
<sequence>MNNPLTKQIESRLGAIYAGSLALFFIGLIFIALKNFNSEIIILETDQTKIKTISNTERILIGNWVRTNNIELPEREGYRYLIFKYPNKPWIQ</sequence>
<comment type="caution">
    <text evidence="2">The sequence shown here is derived from an EMBL/GenBank/DDBJ whole genome shotgun (WGS) entry which is preliminary data.</text>
</comment>
<keyword evidence="1" id="KW-0472">Membrane</keyword>
<evidence type="ECO:0000313" key="3">
    <source>
        <dbReference type="Proteomes" id="UP000230208"/>
    </source>
</evidence>
<dbReference type="EMBL" id="PCXP01000019">
    <property type="protein sequence ID" value="PIR41872.1"/>
    <property type="molecule type" value="Genomic_DNA"/>
</dbReference>
<keyword evidence="1" id="KW-0812">Transmembrane</keyword>
<protein>
    <submittedName>
        <fullName evidence="2">Uncharacterized protein</fullName>
    </submittedName>
</protein>
<name>A0A2H0R5S3_9BACT</name>
<evidence type="ECO:0000313" key="2">
    <source>
        <dbReference type="EMBL" id="PIR41872.1"/>
    </source>
</evidence>
<dbReference type="AlphaFoldDB" id="A0A2H0R5S3"/>